<reference evidence="1 2" key="1">
    <citation type="submission" date="2018-04" db="EMBL/GenBank/DDBJ databases">
        <title>The genome of golden apple snail Pomacea canaliculata provides insight into stress tolerance and invasive adaptation.</title>
        <authorList>
            <person name="Liu C."/>
            <person name="Liu B."/>
            <person name="Ren Y."/>
            <person name="Zhang Y."/>
            <person name="Wang H."/>
            <person name="Li S."/>
            <person name="Jiang F."/>
            <person name="Yin L."/>
            <person name="Zhang G."/>
            <person name="Qian W."/>
            <person name="Fan W."/>
        </authorList>
    </citation>
    <scope>NUCLEOTIDE SEQUENCE [LARGE SCALE GENOMIC DNA]</scope>
    <source>
        <strain evidence="1">SZHN2017</strain>
        <tissue evidence="1">Muscle</tissue>
    </source>
</reference>
<dbReference type="EMBL" id="PZQS01000012">
    <property type="protein sequence ID" value="PVD20906.1"/>
    <property type="molecule type" value="Genomic_DNA"/>
</dbReference>
<dbReference type="AlphaFoldDB" id="A0A2T7NID1"/>
<organism evidence="1 2">
    <name type="scientific">Pomacea canaliculata</name>
    <name type="common">Golden apple snail</name>
    <dbReference type="NCBI Taxonomy" id="400727"/>
    <lineage>
        <taxon>Eukaryota</taxon>
        <taxon>Metazoa</taxon>
        <taxon>Spiralia</taxon>
        <taxon>Lophotrochozoa</taxon>
        <taxon>Mollusca</taxon>
        <taxon>Gastropoda</taxon>
        <taxon>Caenogastropoda</taxon>
        <taxon>Architaenioglossa</taxon>
        <taxon>Ampullarioidea</taxon>
        <taxon>Ampullariidae</taxon>
        <taxon>Pomacea</taxon>
    </lineage>
</organism>
<evidence type="ECO:0000313" key="1">
    <source>
        <dbReference type="EMBL" id="PVD20906.1"/>
    </source>
</evidence>
<proteinExistence type="predicted"/>
<sequence>MVCSLCGLGDDHSLMTGQPEQSAAQDVAGVCLCEGSCTVYMYSSRAFPAGGSVDTTYPCA</sequence>
<keyword evidence="2" id="KW-1185">Reference proteome</keyword>
<comment type="caution">
    <text evidence="1">The sequence shown here is derived from an EMBL/GenBank/DDBJ whole genome shotgun (WGS) entry which is preliminary data.</text>
</comment>
<protein>
    <submittedName>
        <fullName evidence="1">Uncharacterized protein</fullName>
    </submittedName>
</protein>
<dbReference type="Proteomes" id="UP000245119">
    <property type="component" value="Linkage Group LG12"/>
</dbReference>
<accession>A0A2T7NID1</accession>
<name>A0A2T7NID1_POMCA</name>
<evidence type="ECO:0000313" key="2">
    <source>
        <dbReference type="Proteomes" id="UP000245119"/>
    </source>
</evidence>
<gene>
    <name evidence="1" type="ORF">C0Q70_19069</name>
</gene>